<evidence type="ECO:0000313" key="1">
    <source>
        <dbReference type="EMBL" id="KIH58433.1"/>
    </source>
</evidence>
<sequence length="104" mass="11432">MTILDADNRCFQLGTVAVTVIAQYGSYSVLNCLSPSGAEHHHDAMLASIGDEQENQFIKDLAREKNPTFDFVMLGAFGRSNNGDKWQWMDGKPHARPGCSTELG</sequence>
<protein>
    <recommendedName>
        <fullName evidence="3">C-type lectin domain-containing protein</fullName>
    </recommendedName>
</protein>
<dbReference type="Proteomes" id="UP000054047">
    <property type="component" value="Unassembled WGS sequence"/>
</dbReference>
<dbReference type="OrthoDB" id="5850157at2759"/>
<evidence type="ECO:0000313" key="2">
    <source>
        <dbReference type="Proteomes" id="UP000054047"/>
    </source>
</evidence>
<dbReference type="AlphaFoldDB" id="A0A0C2CP05"/>
<accession>A0A0C2CP05</accession>
<name>A0A0C2CP05_9BILA</name>
<dbReference type="CDD" id="cd00037">
    <property type="entry name" value="CLECT"/>
    <property type="match status" value="1"/>
</dbReference>
<keyword evidence="2" id="KW-1185">Reference proteome</keyword>
<dbReference type="InterPro" id="IPR016186">
    <property type="entry name" value="C-type_lectin-like/link_sf"/>
</dbReference>
<evidence type="ECO:0008006" key="3">
    <source>
        <dbReference type="Google" id="ProtNLM"/>
    </source>
</evidence>
<dbReference type="Gene3D" id="3.10.100.10">
    <property type="entry name" value="Mannose-Binding Protein A, subunit A"/>
    <property type="match status" value="1"/>
</dbReference>
<organism evidence="1 2">
    <name type="scientific">Ancylostoma duodenale</name>
    <dbReference type="NCBI Taxonomy" id="51022"/>
    <lineage>
        <taxon>Eukaryota</taxon>
        <taxon>Metazoa</taxon>
        <taxon>Ecdysozoa</taxon>
        <taxon>Nematoda</taxon>
        <taxon>Chromadorea</taxon>
        <taxon>Rhabditida</taxon>
        <taxon>Rhabditina</taxon>
        <taxon>Rhabditomorpha</taxon>
        <taxon>Strongyloidea</taxon>
        <taxon>Ancylostomatidae</taxon>
        <taxon>Ancylostomatinae</taxon>
        <taxon>Ancylostoma</taxon>
    </lineage>
</organism>
<proteinExistence type="predicted"/>
<gene>
    <name evidence="1" type="ORF">ANCDUO_11364</name>
</gene>
<dbReference type="SUPFAM" id="SSF56436">
    <property type="entry name" value="C-type lectin-like"/>
    <property type="match status" value="1"/>
</dbReference>
<reference evidence="1 2" key="1">
    <citation type="submission" date="2013-12" db="EMBL/GenBank/DDBJ databases">
        <title>Draft genome of the parsitic nematode Ancylostoma duodenale.</title>
        <authorList>
            <person name="Mitreva M."/>
        </authorList>
    </citation>
    <scope>NUCLEOTIDE SEQUENCE [LARGE SCALE GENOMIC DNA]</scope>
    <source>
        <strain evidence="1 2">Zhejiang</strain>
    </source>
</reference>
<dbReference type="InterPro" id="IPR016187">
    <property type="entry name" value="CTDL_fold"/>
</dbReference>
<dbReference type="EMBL" id="KN733132">
    <property type="protein sequence ID" value="KIH58433.1"/>
    <property type="molecule type" value="Genomic_DNA"/>
</dbReference>